<keyword evidence="4" id="KW-1185">Reference proteome</keyword>
<evidence type="ECO:0000259" key="2">
    <source>
        <dbReference type="PROSITE" id="PS50206"/>
    </source>
</evidence>
<dbReference type="PROSITE" id="PS50206">
    <property type="entry name" value="RHODANESE_3"/>
    <property type="match status" value="1"/>
</dbReference>
<gene>
    <name evidence="3" type="primary">mnmH</name>
    <name evidence="3" type="ORF">HR057_04840</name>
</gene>
<feature type="domain" description="Rhodanese" evidence="2">
    <location>
        <begin position="14"/>
        <end position="138"/>
    </location>
</feature>
<dbReference type="PANTHER" id="PTHR30401:SF0">
    <property type="entry name" value="TRNA 2-SELENOURIDINE SYNTHASE"/>
    <property type="match status" value="1"/>
</dbReference>
<dbReference type="InterPro" id="IPR001763">
    <property type="entry name" value="Rhodanese-like_dom"/>
</dbReference>
<dbReference type="SUPFAM" id="SSF52821">
    <property type="entry name" value="Rhodanese/Cell cycle control phosphatase"/>
    <property type="match status" value="1"/>
</dbReference>
<keyword evidence="1" id="KW-0711">Selenium</keyword>
<dbReference type="EMBL" id="JABTTE010000004">
    <property type="protein sequence ID" value="NSL51091.1"/>
    <property type="molecule type" value="Genomic_DNA"/>
</dbReference>
<dbReference type="NCBIfam" id="TIGR03167">
    <property type="entry name" value="tRNA_sel_U_synt"/>
    <property type="match status" value="1"/>
</dbReference>
<dbReference type="Proteomes" id="UP000625804">
    <property type="component" value="Unassembled WGS sequence"/>
</dbReference>
<sequence length="359" mass="41787">MSVKVPTISIEELLKEKVILVDVRSPAEFEEFHIPGAINIPLFSNEERAKIGTIYKQVGQKQAIELGVQFFSKKLPEIFQQFQKVVNENDHKNIVVYCWRGGMRSGTIVSFLGSIKFPVIQLEGGIRSYRKLIQKDLDEFSKIQKRFIVLEGNTGTHKTEILKRLQQENYPTINLEELAGHRGSIFGAIGLNPNSQKEFERKLWQRLWELKDAPYYIIEAESKRIGRIVIPDFILKGKEQGTRIHIVSSLESRIKAICDTYRFHEFHEQFVAASTALKKRLKPELFQEIQDRLHHKEYEQFVKLLLENYYDPKYHYAQEKYETPARIVVIEGMEDGLDIIKNEINTIVEKWGIVPTINV</sequence>
<comment type="caution">
    <text evidence="3">The sequence shown here is derived from an EMBL/GenBank/DDBJ whole genome shotgun (WGS) entry which is preliminary data.</text>
</comment>
<accession>A0A8J8GFX7</accession>
<dbReference type="InterPro" id="IPR058840">
    <property type="entry name" value="AAA_SelU"/>
</dbReference>
<dbReference type="SMART" id="SM00450">
    <property type="entry name" value="RHOD"/>
    <property type="match status" value="1"/>
</dbReference>
<proteinExistence type="predicted"/>
<organism evidence="3 4">
    <name type="scientific">Calidifontibacillus erzurumensis</name>
    <dbReference type="NCBI Taxonomy" id="2741433"/>
    <lineage>
        <taxon>Bacteria</taxon>
        <taxon>Bacillati</taxon>
        <taxon>Bacillota</taxon>
        <taxon>Bacilli</taxon>
        <taxon>Bacillales</taxon>
        <taxon>Bacillaceae</taxon>
        <taxon>Calidifontibacillus/Schinkia group</taxon>
        <taxon>Calidifontibacillus</taxon>
    </lineage>
</organism>
<dbReference type="Pfam" id="PF00581">
    <property type="entry name" value="Rhodanese"/>
    <property type="match status" value="1"/>
</dbReference>
<name>A0A8J8GFX7_9BACI</name>
<dbReference type="GO" id="GO:0043828">
    <property type="term" value="F:tRNA 2-selenouridine synthase activity"/>
    <property type="evidence" value="ECO:0007669"/>
    <property type="project" value="InterPro"/>
</dbReference>
<evidence type="ECO:0000313" key="3">
    <source>
        <dbReference type="EMBL" id="NSL51091.1"/>
    </source>
</evidence>
<dbReference type="PANTHER" id="PTHR30401">
    <property type="entry name" value="TRNA 2-SELENOURIDINE SYNTHASE"/>
    <property type="match status" value="1"/>
</dbReference>
<dbReference type="InterPro" id="IPR036873">
    <property type="entry name" value="Rhodanese-like_dom_sf"/>
</dbReference>
<dbReference type="AlphaFoldDB" id="A0A8J8GFX7"/>
<dbReference type="InterPro" id="IPR027417">
    <property type="entry name" value="P-loop_NTPase"/>
</dbReference>
<dbReference type="SUPFAM" id="SSF52540">
    <property type="entry name" value="P-loop containing nucleoside triphosphate hydrolases"/>
    <property type="match status" value="1"/>
</dbReference>
<protein>
    <submittedName>
        <fullName evidence="3">tRNA 2-selenouridine(34) synthase MnmH</fullName>
    </submittedName>
</protein>
<evidence type="ECO:0000256" key="1">
    <source>
        <dbReference type="ARBA" id="ARBA00023266"/>
    </source>
</evidence>
<dbReference type="GO" id="GO:0002098">
    <property type="term" value="P:tRNA wobble uridine modification"/>
    <property type="evidence" value="ECO:0007669"/>
    <property type="project" value="InterPro"/>
</dbReference>
<dbReference type="Gene3D" id="3.40.250.10">
    <property type="entry name" value="Rhodanese-like domain"/>
    <property type="match status" value="1"/>
</dbReference>
<dbReference type="InterPro" id="IPR001307">
    <property type="entry name" value="Thiosulphate_STrfase_CS"/>
</dbReference>
<dbReference type="GO" id="GO:0004792">
    <property type="term" value="F:thiosulfate-cyanide sulfurtransferase activity"/>
    <property type="evidence" value="ECO:0007669"/>
    <property type="project" value="InterPro"/>
</dbReference>
<reference evidence="3" key="1">
    <citation type="submission" date="2020-06" db="EMBL/GenBank/DDBJ databases">
        <title>A novel thermopfilic bacterium from Erzurum, Turkey.</title>
        <authorList>
            <person name="Adiguzel A."/>
            <person name="Ay H."/>
            <person name="Baltaci M.O."/>
        </authorList>
    </citation>
    <scope>NUCLEOTIDE SEQUENCE</scope>
    <source>
        <strain evidence="3">P2</strain>
    </source>
</reference>
<dbReference type="Pfam" id="PF26341">
    <property type="entry name" value="AAA_SelU"/>
    <property type="match status" value="1"/>
</dbReference>
<dbReference type="InterPro" id="IPR017582">
    <property type="entry name" value="SelU"/>
</dbReference>
<evidence type="ECO:0000313" key="4">
    <source>
        <dbReference type="Proteomes" id="UP000625804"/>
    </source>
</evidence>
<dbReference type="NCBIfam" id="NF008750">
    <property type="entry name" value="PRK11784.1-2"/>
    <property type="match status" value="1"/>
</dbReference>
<dbReference type="PROSITE" id="PS00380">
    <property type="entry name" value="RHODANESE_1"/>
    <property type="match status" value="1"/>
</dbReference>
<dbReference type="RefSeq" id="WP_173730294.1">
    <property type="nucleotide sequence ID" value="NZ_JABTTE010000004.1"/>
</dbReference>